<organism evidence="1 2">
    <name type="scientific">Vespula vulgaris</name>
    <name type="common">Yellow jacket</name>
    <name type="synonym">Wasp</name>
    <dbReference type="NCBI Taxonomy" id="7454"/>
    <lineage>
        <taxon>Eukaryota</taxon>
        <taxon>Metazoa</taxon>
        <taxon>Ecdysozoa</taxon>
        <taxon>Arthropoda</taxon>
        <taxon>Hexapoda</taxon>
        <taxon>Insecta</taxon>
        <taxon>Pterygota</taxon>
        <taxon>Neoptera</taxon>
        <taxon>Endopterygota</taxon>
        <taxon>Hymenoptera</taxon>
        <taxon>Apocrita</taxon>
        <taxon>Aculeata</taxon>
        <taxon>Vespoidea</taxon>
        <taxon>Vespidae</taxon>
        <taxon>Vespinae</taxon>
        <taxon>Vespula</taxon>
    </lineage>
</organism>
<protein>
    <submittedName>
        <fullName evidence="1">Uncharacterized protein</fullName>
    </submittedName>
</protein>
<comment type="caution">
    <text evidence="1">The sequence shown here is derived from an EMBL/GenBank/DDBJ whole genome shotgun (WGS) entry which is preliminary data.</text>
</comment>
<dbReference type="EMBL" id="JACSEA010000021">
    <property type="protein sequence ID" value="KAF7380893.1"/>
    <property type="molecule type" value="Genomic_DNA"/>
</dbReference>
<evidence type="ECO:0000313" key="1">
    <source>
        <dbReference type="EMBL" id="KAF7380893.1"/>
    </source>
</evidence>
<sequence length="149" mass="16902">MYLVRKSNNNNSIIYGRASLPAGRKGPGKRKEGKSIIGGESVGAVGMLYDLRLVMPQTSPYERTPVVTIHAPLALRRVSSNARTFDILVSWRRKDNRLARTRKELERLPFEIFHVATFPLHQVNILFLSVSLHLSERSSRLFISNTFPV</sequence>
<proteinExistence type="predicted"/>
<dbReference type="Proteomes" id="UP000614350">
    <property type="component" value="Unassembled WGS sequence"/>
</dbReference>
<evidence type="ECO:0000313" key="2">
    <source>
        <dbReference type="Proteomes" id="UP000614350"/>
    </source>
</evidence>
<keyword evidence="2" id="KW-1185">Reference proteome</keyword>
<name>A0A834J2F6_VESVU</name>
<accession>A0A834J2F6</accession>
<gene>
    <name evidence="1" type="ORF">HZH66_014269</name>
</gene>
<reference evidence="1" key="1">
    <citation type="journal article" date="2020" name="G3 (Bethesda)">
        <title>High-Quality Assemblies for Three Invasive Social Wasps from the &lt;i&gt;Vespula&lt;/i&gt; Genus.</title>
        <authorList>
            <person name="Harrop T.W.R."/>
            <person name="Guhlin J."/>
            <person name="McLaughlin G.M."/>
            <person name="Permina E."/>
            <person name="Stockwell P."/>
            <person name="Gilligan J."/>
            <person name="Le Lec M.F."/>
            <person name="Gruber M.A.M."/>
            <person name="Quinn O."/>
            <person name="Lovegrove M."/>
            <person name="Duncan E.J."/>
            <person name="Remnant E.J."/>
            <person name="Van Eeckhoven J."/>
            <person name="Graham B."/>
            <person name="Knapp R.A."/>
            <person name="Langford K.W."/>
            <person name="Kronenberg Z."/>
            <person name="Press M.O."/>
            <person name="Eacker S.M."/>
            <person name="Wilson-Rankin E.E."/>
            <person name="Purcell J."/>
            <person name="Lester P.J."/>
            <person name="Dearden P.K."/>
        </authorList>
    </citation>
    <scope>NUCLEOTIDE SEQUENCE</scope>
    <source>
        <strain evidence="1">Marl-1</strain>
    </source>
</reference>
<dbReference type="AlphaFoldDB" id="A0A834J2F6"/>